<keyword evidence="2" id="KW-0548">Nucleotidyltransferase</keyword>
<dbReference type="SUPFAM" id="SSF53448">
    <property type="entry name" value="Nucleotide-diphospho-sugar transferases"/>
    <property type="match status" value="1"/>
</dbReference>
<dbReference type="OrthoDB" id="9803871at2"/>
<gene>
    <name evidence="2" type="primary">rmlA</name>
    <name evidence="2" type="ORF">TICRE_03650</name>
</gene>
<dbReference type="InterPro" id="IPR029044">
    <property type="entry name" value="Nucleotide-diphossugar_trans"/>
</dbReference>
<dbReference type="Gene3D" id="2.160.10.10">
    <property type="entry name" value="Hexapeptide repeat proteins"/>
    <property type="match status" value="1"/>
</dbReference>
<dbReference type="Pfam" id="PF00483">
    <property type="entry name" value="NTP_transferase"/>
    <property type="match status" value="1"/>
</dbReference>
<reference evidence="2 3" key="1">
    <citation type="submission" date="2016-02" db="EMBL/GenBank/DDBJ databases">
        <title>Genome sequence of Tissierella creatinophila DSM 6911.</title>
        <authorList>
            <person name="Poehlein A."/>
            <person name="Daniel R."/>
        </authorList>
    </citation>
    <scope>NUCLEOTIDE SEQUENCE [LARGE SCALE GENOMIC DNA]</scope>
    <source>
        <strain evidence="2 3">DSM 6911</strain>
    </source>
</reference>
<organism evidence="2 3">
    <name type="scientific">Tissierella creatinophila DSM 6911</name>
    <dbReference type="NCBI Taxonomy" id="1123403"/>
    <lineage>
        <taxon>Bacteria</taxon>
        <taxon>Bacillati</taxon>
        <taxon>Bacillota</taxon>
        <taxon>Tissierellia</taxon>
        <taxon>Tissierellales</taxon>
        <taxon>Tissierellaceae</taxon>
        <taxon>Tissierella</taxon>
    </lineage>
</organism>
<dbReference type="EMBL" id="LTDM01000004">
    <property type="protein sequence ID" value="OLS03669.1"/>
    <property type="molecule type" value="Genomic_DNA"/>
</dbReference>
<dbReference type="InterPro" id="IPR005908">
    <property type="entry name" value="G1P_thy_trans_l"/>
</dbReference>
<keyword evidence="3" id="KW-1185">Reference proteome</keyword>
<dbReference type="InterPro" id="IPR005835">
    <property type="entry name" value="NTP_transferase_dom"/>
</dbReference>
<evidence type="ECO:0000313" key="2">
    <source>
        <dbReference type="EMBL" id="OLS03669.1"/>
    </source>
</evidence>
<evidence type="ECO:0000313" key="3">
    <source>
        <dbReference type="Proteomes" id="UP000186112"/>
    </source>
</evidence>
<evidence type="ECO:0000259" key="1">
    <source>
        <dbReference type="Pfam" id="PF00483"/>
    </source>
</evidence>
<dbReference type="CDD" id="cd04189">
    <property type="entry name" value="G1P_TT_long"/>
    <property type="match status" value="1"/>
</dbReference>
<dbReference type="EC" id="2.7.7.24" evidence="2"/>
<dbReference type="AlphaFoldDB" id="A0A1U7M8X7"/>
<dbReference type="RefSeq" id="WP_075724532.1">
    <property type="nucleotide sequence ID" value="NZ_LTDM01000004.1"/>
</dbReference>
<dbReference type="NCBIfam" id="TIGR01208">
    <property type="entry name" value="rmlA_long"/>
    <property type="match status" value="1"/>
</dbReference>
<dbReference type="PANTHER" id="PTHR42883">
    <property type="entry name" value="GLUCOSE-1-PHOSPHATE THYMIDYLTRANSFERASE"/>
    <property type="match status" value="1"/>
</dbReference>
<dbReference type="PANTHER" id="PTHR42883:SF2">
    <property type="entry name" value="THYMIDYLYLTRANSFERASE"/>
    <property type="match status" value="1"/>
</dbReference>
<dbReference type="Gene3D" id="3.90.550.10">
    <property type="entry name" value="Spore Coat Polysaccharide Biosynthesis Protein SpsA, Chain A"/>
    <property type="match status" value="1"/>
</dbReference>
<dbReference type="GO" id="GO:0008879">
    <property type="term" value="F:glucose-1-phosphate thymidylyltransferase activity"/>
    <property type="evidence" value="ECO:0007669"/>
    <property type="project" value="UniProtKB-EC"/>
</dbReference>
<proteinExistence type="predicted"/>
<name>A0A1U7M8X7_TISCR</name>
<keyword evidence="2" id="KW-0808">Transferase</keyword>
<protein>
    <submittedName>
        <fullName evidence="2">Glucose-1-phosphate thymidylyltransferase</fullName>
        <ecNumber evidence="2">2.7.7.24</ecNumber>
    </submittedName>
</protein>
<accession>A0A1U7M8X7</accession>
<sequence length="352" mass="39655">MKGLILCGGKGTRLRPITDSIPKPLIPIANRPLIFYTIDLLIKSGIKEIGIIVNEKNKELFEKSLNNKFDANFHYIIQKESKGIAHALLQAEEFLDKEKFIMILGDNSFQVDLEKTIDDFITSKSNCKLLLKQVENPERFGVAYIGDDKIINVEEKPKTSFSDLAITGIYGFDHNIFNACREIKPSKRGEYEITDAIRWMIQKGYYVKYEILNGYWKDVGRHQDMVEENIYRLSSMDEDIKGHVENSSISGRVILDESAVIYNSVVRGPIVVGANTTIKNSYIGPYTSIGKRVNIDKANIEASIILDSCYISSVETPIDSSIIGEGSIVSKENGLKKVNRLVTGKNSRIYLK</sequence>
<dbReference type="Proteomes" id="UP000186112">
    <property type="component" value="Unassembled WGS sequence"/>
</dbReference>
<feature type="domain" description="Nucleotidyl transferase" evidence="1">
    <location>
        <begin position="2"/>
        <end position="229"/>
    </location>
</feature>
<comment type="caution">
    <text evidence="2">The sequence shown here is derived from an EMBL/GenBank/DDBJ whole genome shotgun (WGS) entry which is preliminary data.</text>
</comment>